<keyword evidence="2" id="KW-1185">Reference proteome</keyword>
<comment type="caution">
    <text evidence="1">The sequence shown here is derived from an EMBL/GenBank/DDBJ whole genome shotgun (WGS) entry which is preliminary data.</text>
</comment>
<accession>A0ACC1AZD7</accession>
<gene>
    <name evidence="1" type="ORF">Patl1_25350</name>
</gene>
<protein>
    <submittedName>
        <fullName evidence="1">Uncharacterized protein</fullName>
    </submittedName>
</protein>
<evidence type="ECO:0000313" key="1">
    <source>
        <dbReference type="EMBL" id="KAJ0092022.1"/>
    </source>
</evidence>
<name>A0ACC1AZD7_9ROSI</name>
<dbReference type="EMBL" id="CM047903">
    <property type="protein sequence ID" value="KAJ0092022.1"/>
    <property type="molecule type" value="Genomic_DNA"/>
</dbReference>
<reference evidence="2" key="1">
    <citation type="journal article" date="2023" name="G3 (Bethesda)">
        <title>Genome assembly and association tests identify interacting loci associated with vigor, precocity, and sex in interspecific pistachio rootstocks.</title>
        <authorList>
            <person name="Palmer W."/>
            <person name="Jacygrad E."/>
            <person name="Sagayaradj S."/>
            <person name="Cavanaugh K."/>
            <person name="Han R."/>
            <person name="Bertier L."/>
            <person name="Beede B."/>
            <person name="Kafkas S."/>
            <person name="Golino D."/>
            <person name="Preece J."/>
            <person name="Michelmore R."/>
        </authorList>
    </citation>
    <scope>NUCLEOTIDE SEQUENCE [LARGE SCALE GENOMIC DNA]</scope>
</reference>
<dbReference type="Proteomes" id="UP001164250">
    <property type="component" value="Chromosome 7"/>
</dbReference>
<proteinExistence type="predicted"/>
<evidence type="ECO:0000313" key="2">
    <source>
        <dbReference type="Proteomes" id="UP001164250"/>
    </source>
</evidence>
<sequence>MSTLTRPPLITHTTTSTTVLTSLSYCTTLTHLKQVHSQILKLPLSHHHSLLYKLLLTSLSLPATNSSSIHYALSVFSQLPSPPPHFSNKFLRKLSRSNCPENAFLVFVKMLMTGLNVDRFSFPPIIKAAARMEGLFEGMQVHGLGAKLGFDSDPFVQTGLLGMYAACGRISDARMLFDKMSYRDVVTWSIMIDGYDVVAVFVFYVRVLNVVLNVENRYCQSGLFDDALELFEEMKRSNVEPDEMILSTILSACGRAGNLSYGKVIHELIIENNVVVDTHLQNVAKEFGCHNCYGLWVFKNWTD</sequence>
<organism evidence="1 2">
    <name type="scientific">Pistacia atlantica</name>
    <dbReference type="NCBI Taxonomy" id="434234"/>
    <lineage>
        <taxon>Eukaryota</taxon>
        <taxon>Viridiplantae</taxon>
        <taxon>Streptophyta</taxon>
        <taxon>Embryophyta</taxon>
        <taxon>Tracheophyta</taxon>
        <taxon>Spermatophyta</taxon>
        <taxon>Magnoliopsida</taxon>
        <taxon>eudicotyledons</taxon>
        <taxon>Gunneridae</taxon>
        <taxon>Pentapetalae</taxon>
        <taxon>rosids</taxon>
        <taxon>malvids</taxon>
        <taxon>Sapindales</taxon>
        <taxon>Anacardiaceae</taxon>
        <taxon>Pistacia</taxon>
    </lineage>
</organism>